<evidence type="ECO:0000313" key="1">
    <source>
        <dbReference type="EMBL" id="MCK8783735.1"/>
    </source>
</evidence>
<reference evidence="1" key="1">
    <citation type="submission" date="2022-04" db="EMBL/GenBank/DDBJ databases">
        <title>Roseomonas acroporae sp. nov., isolated from coral Acropora digitifera.</title>
        <authorList>
            <person name="Sun H."/>
        </authorList>
    </citation>
    <scope>NUCLEOTIDE SEQUENCE</scope>
    <source>
        <strain evidence="1">NAR14</strain>
    </source>
</reference>
<accession>A0A9X2BWC5</accession>
<proteinExistence type="predicted"/>
<sequence length="203" mass="22940">MSLEHWNDLLERLEPGMRDEVRAAMTAPDRHYHDARHIGAIWQMHLETGGDPGDQAVLWAAAYHDLILLPGAPRGENEEASARAFERTASRLRLDPALTARAARMIRATGDHLAAEGEDETRFCDLDLAGMASDWECFCENTRRLRREHPAASDAEFRDGRRRFLIGLDRAPRLFRSPRTPASWEPAARANIARDIRLLGARP</sequence>
<dbReference type="Proteomes" id="UP001139516">
    <property type="component" value="Unassembled WGS sequence"/>
</dbReference>
<gene>
    <name evidence="1" type="ORF">M0638_04975</name>
</gene>
<dbReference type="InterPro" id="IPR009218">
    <property type="entry name" value="HD_phosphohydro"/>
</dbReference>
<dbReference type="PANTHER" id="PTHR21174">
    <property type="match status" value="1"/>
</dbReference>
<dbReference type="RefSeq" id="WP_248665857.1">
    <property type="nucleotide sequence ID" value="NZ_JALPRX010000016.1"/>
</dbReference>
<evidence type="ECO:0008006" key="3">
    <source>
        <dbReference type="Google" id="ProtNLM"/>
    </source>
</evidence>
<dbReference type="PANTHER" id="PTHR21174:SF0">
    <property type="entry name" value="HD PHOSPHOHYDROLASE FAMILY PROTEIN-RELATED"/>
    <property type="match status" value="1"/>
</dbReference>
<dbReference type="PIRSF" id="PIRSF035170">
    <property type="entry name" value="HD_phosphohydro"/>
    <property type="match status" value="1"/>
</dbReference>
<dbReference type="EMBL" id="JALPRX010000016">
    <property type="protein sequence ID" value="MCK8783735.1"/>
    <property type="molecule type" value="Genomic_DNA"/>
</dbReference>
<protein>
    <recommendedName>
        <fullName evidence="3">HD domain-containing protein</fullName>
    </recommendedName>
</protein>
<keyword evidence="2" id="KW-1185">Reference proteome</keyword>
<evidence type="ECO:0000313" key="2">
    <source>
        <dbReference type="Proteomes" id="UP001139516"/>
    </source>
</evidence>
<name>A0A9X2BWC5_9PROT</name>
<dbReference type="AlphaFoldDB" id="A0A9X2BWC5"/>
<comment type="caution">
    <text evidence="1">The sequence shown here is derived from an EMBL/GenBank/DDBJ whole genome shotgun (WGS) entry which is preliminary data.</text>
</comment>
<organism evidence="1 2">
    <name type="scientific">Roseomonas acroporae</name>
    <dbReference type="NCBI Taxonomy" id="2937791"/>
    <lineage>
        <taxon>Bacteria</taxon>
        <taxon>Pseudomonadati</taxon>
        <taxon>Pseudomonadota</taxon>
        <taxon>Alphaproteobacteria</taxon>
        <taxon>Acetobacterales</taxon>
        <taxon>Roseomonadaceae</taxon>
        <taxon>Roseomonas</taxon>
    </lineage>
</organism>
<dbReference type="SUPFAM" id="SSF109604">
    <property type="entry name" value="HD-domain/PDEase-like"/>
    <property type="match status" value="1"/>
</dbReference>